<keyword evidence="3" id="KW-1185">Reference proteome</keyword>
<feature type="signal peptide" evidence="1">
    <location>
        <begin position="1"/>
        <end position="27"/>
    </location>
</feature>
<proteinExistence type="predicted"/>
<evidence type="ECO:0008006" key="4">
    <source>
        <dbReference type="Google" id="ProtNLM"/>
    </source>
</evidence>
<dbReference type="Proteomes" id="UP000646523">
    <property type="component" value="Unassembled WGS sequence"/>
</dbReference>
<protein>
    <recommendedName>
        <fullName evidence="4">Peptidase inhibitor family I36</fullName>
    </recommendedName>
</protein>
<comment type="caution">
    <text evidence="2">The sequence shown here is derived from an EMBL/GenBank/DDBJ whole genome shotgun (WGS) entry which is preliminary data.</text>
</comment>
<keyword evidence="1" id="KW-0732">Signal</keyword>
<organism evidence="2 3">
    <name type="scientific">Nonomuraea cavernae</name>
    <dbReference type="NCBI Taxonomy" id="2045107"/>
    <lineage>
        <taxon>Bacteria</taxon>
        <taxon>Bacillati</taxon>
        <taxon>Actinomycetota</taxon>
        <taxon>Actinomycetes</taxon>
        <taxon>Streptosporangiales</taxon>
        <taxon>Streptosporangiaceae</taxon>
        <taxon>Nonomuraea</taxon>
    </lineage>
</organism>
<dbReference type="AlphaFoldDB" id="A0A917Z495"/>
<dbReference type="RefSeq" id="WP_189125718.1">
    <property type="nucleotide sequence ID" value="NZ_BMNH01000012.1"/>
</dbReference>
<sequence>MRHLKNLLVLTTSVAAVVALTALPAEAAGTADRTWGKCGSGNTCLFDGRYGRYKFWTAPDCGFYDLSKMRPRLDDRLSSIRNRSDARVVLFDWDSTTGWNHVRTISPWKKANLRPHENNRVDAIEIDC</sequence>
<reference evidence="2" key="2">
    <citation type="submission" date="2020-09" db="EMBL/GenBank/DDBJ databases">
        <authorList>
            <person name="Sun Q."/>
            <person name="Zhou Y."/>
        </authorList>
    </citation>
    <scope>NUCLEOTIDE SEQUENCE</scope>
    <source>
        <strain evidence="2">CGMCC 4.7368</strain>
    </source>
</reference>
<dbReference type="EMBL" id="BMNH01000012">
    <property type="protein sequence ID" value="GGO72517.1"/>
    <property type="molecule type" value="Genomic_DNA"/>
</dbReference>
<feature type="chain" id="PRO_5037460173" description="Peptidase inhibitor family I36" evidence="1">
    <location>
        <begin position="28"/>
        <end position="128"/>
    </location>
</feature>
<accession>A0A917Z495</accession>
<evidence type="ECO:0000313" key="3">
    <source>
        <dbReference type="Proteomes" id="UP000646523"/>
    </source>
</evidence>
<name>A0A917Z495_9ACTN</name>
<gene>
    <name evidence="2" type="ORF">GCM10012289_40700</name>
</gene>
<reference evidence="2" key="1">
    <citation type="journal article" date="2014" name="Int. J. Syst. Evol. Microbiol.">
        <title>Complete genome sequence of Corynebacterium casei LMG S-19264T (=DSM 44701T), isolated from a smear-ripened cheese.</title>
        <authorList>
            <consortium name="US DOE Joint Genome Institute (JGI-PGF)"/>
            <person name="Walter F."/>
            <person name="Albersmeier A."/>
            <person name="Kalinowski J."/>
            <person name="Ruckert C."/>
        </authorList>
    </citation>
    <scope>NUCLEOTIDE SEQUENCE</scope>
    <source>
        <strain evidence="2">CGMCC 4.7368</strain>
    </source>
</reference>
<evidence type="ECO:0000256" key="1">
    <source>
        <dbReference type="SAM" id="SignalP"/>
    </source>
</evidence>
<evidence type="ECO:0000313" key="2">
    <source>
        <dbReference type="EMBL" id="GGO72517.1"/>
    </source>
</evidence>